<feature type="transmembrane region" description="Helical" evidence="1">
    <location>
        <begin position="79"/>
        <end position="98"/>
    </location>
</feature>
<evidence type="ECO:0000313" key="2">
    <source>
        <dbReference type="EMBL" id="NAS21026.1"/>
    </source>
</evidence>
<keyword evidence="1" id="KW-0472">Membrane</keyword>
<accession>A0A7C9J0Q4</accession>
<comment type="caution">
    <text evidence="2">The sequence shown here is derived from an EMBL/GenBank/DDBJ whole genome shotgun (WGS) entry which is preliminary data.</text>
</comment>
<evidence type="ECO:0000313" key="3">
    <source>
        <dbReference type="Proteomes" id="UP000479526"/>
    </source>
</evidence>
<proteinExistence type="predicted"/>
<dbReference type="EMBL" id="WXEW01000001">
    <property type="protein sequence ID" value="NAS21026.1"/>
    <property type="molecule type" value="Genomic_DNA"/>
</dbReference>
<dbReference type="RefSeq" id="WP_161478461.1">
    <property type="nucleotide sequence ID" value="NZ_WXEW01000001.1"/>
</dbReference>
<sequence>MPARLTCVVAGAMAAFSVKGGRRHRRAGRIYIWALGVVSATLVVMSLMRWRENAHLFAVGSLTFACGLAGYLLRRRRPVWHIAGMGVSYVGLLTGFYVDNGLRLPITARSIGRHHRRG</sequence>
<name>A0A7C9J0Q4_9ACTN</name>
<keyword evidence="3" id="KW-1185">Reference proteome</keyword>
<organism evidence="2 3">
    <name type="scientific">Herbidospora solisilvae</name>
    <dbReference type="NCBI Taxonomy" id="2696284"/>
    <lineage>
        <taxon>Bacteria</taxon>
        <taxon>Bacillati</taxon>
        <taxon>Actinomycetota</taxon>
        <taxon>Actinomycetes</taxon>
        <taxon>Streptosporangiales</taxon>
        <taxon>Streptosporangiaceae</taxon>
        <taxon>Herbidospora</taxon>
    </lineage>
</organism>
<evidence type="ECO:0000256" key="1">
    <source>
        <dbReference type="SAM" id="Phobius"/>
    </source>
</evidence>
<dbReference type="Proteomes" id="UP000479526">
    <property type="component" value="Unassembled WGS sequence"/>
</dbReference>
<keyword evidence="1" id="KW-1133">Transmembrane helix</keyword>
<protein>
    <submittedName>
        <fullName evidence="2">Uncharacterized protein</fullName>
    </submittedName>
</protein>
<keyword evidence="1" id="KW-0812">Transmembrane</keyword>
<feature type="transmembrane region" description="Helical" evidence="1">
    <location>
        <begin position="30"/>
        <end position="47"/>
    </location>
</feature>
<gene>
    <name evidence="2" type="ORF">GT755_04910</name>
</gene>
<feature type="transmembrane region" description="Helical" evidence="1">
    <location>
        <begin position="54"/>
        <end position="73"/>
    </location>
</feature>
<reference evidence="2 3" key="1">
    <citation type="submission" date="2020-01" db="EMBL/GenBank/DDBJ databases">
        <title>Herbidospora sp. NEAU-GS84 nov., a novel actinomycete isolated from soil.</title>
        <authorList>
            <person name="Han L."/>
        </authorList>
    </citation>
    <scope>NUCLEOTIDE SEQUENCE [LARGE SCALE GENOMIC DNA]</scope>
    <source>
        <strain evidence="2 3">NEAU-GS84</strain>
    </source>
</reference>
<dbReference type="AlphaFoldDB" id="A0A7C9J0Q4"/>